<feature type="compositionally biased region" description="Low complexity" evidence="2">
    <location>
        <begin position="195"/>
        <end position="215"/>
    </location>
</feature>
<gene>
    <name evidence="3" type="ORF">Anas_07103</name>
</gene>
<name>A0A5N5THU8_9CRUS</name>
<dbReference type="EMBL" id="SEYY01001118">
    <property type="protein sequence ID" value="KAB7505759.1"/>
    <property type="molecule type" value="Genomic_DNA"/>
</dbReference>
<organism evidence="3 4">
    <name type="scientific">Armadillidium nasatum</name>
    <dbReference type="NCBI Taxonomy" id="96803"/>
    <lineage>
        <taxon>Eukaryota</taxon>
        <taxon>Metazoa</taxon>
        <taxon>Ecdysozoa</taxon>
        <taxon>Arthropoda</taxon>
        <taxon>Crustacea</taxon>
        <taxon>Multicrustacea</taxon>
        <taxon>Malacostraca</taxon>
        <taxon>Eumalacostraca</taxon>
        <taxon>Peracarida</taxon>
        <taxon>Isopoda</taxon>
        <taxon>Oniscidea</taxon>
        <taxon>Crinocheta</taxon>
        <taxon>Armadillidiidae</taxon>
        <taxon>Armadillidium</taxon>
    </lineage>
</organism>
<evidence type="ECO:0000313" key="3">
    <source>
        <dbReference type="EMBL" id="KAB7505759.1"/>
    </source>
</evidence>
<protein>
    <submittedName>
        <fullName evidence="3">Uncharacterized protein</fullName>
    </submittedName>
</protein>
<feature type="coiled-coil region" evidence="1">
    <location>
        <begin position="41"/>
        <end position="68"/>
    </location>
</feature>
<evidence type="ECO:0000256" key="2">
    <source>
        <dbReference type="SAM" id="MobiDB-lite"/>
    </source>
</evidence>
<reference evidence="3 4" key="1">
    <citation type="journal article" date="2019" name="PLoS Biol.">
        <title>Sex chromosomes control vertical transmission of feminizing Wolbachia symbionts in an isopod.</title>
        <authorList>
            <person name="Becking T."/>
            <person name="Chebbi M.A."/>
            <person name="Giraud I."/>
            <person name="Moumen B."/>
            <person name="Laverre T."/>
            <person name="Caubet Y."/>
            <person name="Peccoud J."/>
            <person name="Gilbert C."/>
            <person name="Cordaux R."/>
        </authorList>
    </citation>
    <scope>NUCLEOTIDE SEQUENCE [LARGE SCALE GENOMIC DNA]</scope>
    <source>
        <strain evidence="3">ANa2</strain>
        <tissue evidence="3">Whole body excluding digestive tract and cuticle</tissue>
    </source>
</reference>
<comment type="caution">
    <text evidence="3">The sequence shown here is derived from an EMBL/GenBank/DDBJ whole genome shotgun (WGS) entry which is preliminary data.</text>
</comment>
<proteinExistence type="predicted"/>
<accession>A0A5N5THU8</accession>
<dbReference type="AlphaFoldDB" id="A0A5N5THU8"/>
<keyword evidence="1" id="KW-0175">Coiled coil</keyword>
<evidence type="ECO:0000256" key="1">
    <source>
        <dbReference type="SAM" id="Coils"/>
    </source>
</evidence>
<keyword evidence="4" id="KW-1185">Reference proteome</keyword>
<feature type="region of interest" description="Disordered" evidence="2">
    <location>
        <begin position="195"/>
        <end position="223"/>
    </location>
</feature>
<sequence>MDVIEDIENQTNELRALGINVMDQFSLEQNVAAEVDEAVKKQNRKQKINILNREVKESKLEIMKIKSKENDFEQRLAGMRQRVTDPRKIFAIEKSIKENQKQLKTLTIRKNYIENKLEAAIEDESVLDTVDLNLEEGEVVDEDETEEEKCSRGIFRDKMIKEGKMTPFGTLLIPSVSFKEETEKPLQNAFSFHSFSSSGKNSLTPCTSSTLTLSSENEYHPPR</sequence>
<evidence type="ECO:0000313" key="4">
    <source>
        <dbReference type="Proteomes" id="UP000326759"/>
    </source>
</evidence>
<dbReference type="Proteomes" id="UP000326759">
    <property type="component" value="Unassembled WGS sequence"/>
</dbReference>